<dbReference type="STRING" id="1385514.N782_02255"/>
<dbReference type="Proteomes" id="UP000030147">
    <property type="component" value="Unassembled WGS sequence"/>
</dbReference>
<comment type="caution">
    <text evidence="1">The sequence shown here is derived from an EMBL/GenBank/DDBJ whole genome shotgun (WGS) entry which is preliminary data.</text>
</comment>
<protein>
    <submittedName>
        <fullName evidence="1">Uncharacterized protein</fullName>
    </submittedName>
</protein>
<reference evidence="1 2" key="1">
    <citation type="journal article" date="2015" name="Stand. Genomic Sci.">
        <title>High quality draft genome sequence of the moderately halophilic bacterium Pontibacillus yanchengensis Y32(T) and comparison among Pontibacillus genomes.</title>
        <authorList>
            <person name="Huang J."/>
            <person name="Qiao Z.X."/>
            <person name="Tang J.W."/>
            <person name="Wang G."/>
        </authorList>
    </citation>
    <scope>NUCLEOTIDE SEQUENCE [LARGE SCALE GENOMIC DNA]</scope>
    <source>
        <strain evidence="1 2">Y32</strain>
    </source>
</reference>
<name>A0A0A2TWW2_9BACI</name>
<dbReference type="EMBL" id="AVBF01000009">
    <property type="protein sequence ID" value="KGP73745.1"/>
    <property type="molecule type" value="Genomic_DNA"/>
</dbReference>
<accession>A0A0A2TWW2</accession>
<gene>
    <name evidence="1" type="ORF">N782_02255</name>
</gene>
<evidence type="ECO:0000313" key="2">
    <source>
        <dbReference type="Proteomes" id="UP000030147"/>
    </source>
</evidence>
<proteinExistence type="predicted"/>
<keyword evidence="2" id="KW-1185">Reference proteome</keyword>
<sequence>MKTWIRDNWSGPIRKKSRVGEETTRFPAGELVSLLRQNPCLPGSYQPLSPAGVSQFPTQPCQYDVIGPAQIYIGDLLKDIYALIFSKKPILERLADI</sequence>
<dbReference type="AlphaFoldDB" id="A0A0A2TWW2"/>
<organism evidence="1 2">
    <name type="scientific">Pontibacillus yanchengensis Y32</name>
    <dbReference type="NCBI Taxonomy" id="1385514"/>
    <lineage>
        <taxon>Bacteria</taxon>
        <taxon>Bacillati</taxon>
        <taxon>Bacillota</taxon>
        <taxon>Bacilli</taxon>
        <taxon>Bacillales</taxon>
        <taxon>Bacillaceae</taxon>
        <taxon>Pontibacillus</taxon>
    </lineage>
</organism>
<evidence type="ECO:0000313" key="1">
    <source>
        <dbReference type="EMBL" id="KGP73745.1"/>
    </source>
</evidence>